<dbReference type="InterPro" id="IPR000683">
    <property type="entry name" value="Gfo/Idh/MocA-like_OxRdtase_N"/>
</dbReference>
<dbReference type="InterPro" id="IPR050463">
    <property type="entry name" value="Gfo/Idh/MocA_oxidrdct_glycsds"/>
</dbReference>
<reference evidence="4 5" key="1">
    <citation type="submission" date="2017-10" db="EMBL/GenBank/DDBJ databases">
        <title>Analysis of the genome sequences of Rhizobium populations associated to common bean (phaseolus vulgaris).</title>
        <authorList>
            <person name="Bustos P."/>
            <person name="Santamaria R.I."/>
            <person name="Miranda-Sanchez F."/>
            <person name="Perez-Carrascal O."/>
            <person name="Juarez S."/>
            <person name="Lozano L."/>
            <person name="Martinez-Flores I."/>
            <person name="Vinuesa P."/>
            <person name="Martinez-Romero E."/>
            <person name="Cevallos M.A."/>
            <person name="Romero D."/>
            <person name="Davila G."/>
            <person name="Gonzalez V."/>
        </authorList>
    </citation>
    <scope>NUCLEOTIDE SEQUENCE [LARGE SCALE GENOMIC DNA]</scope>
    <source>
        <strain evidence="4 5">NXT3</strain>
    </source>
</reference>
<dbReference type="Pfam" id="PF01408">
    <property type="entry name" value="GFO_IDH_MocA"/>
    <property type="match status" value="1"/>
</dbReference>
<dbReference type="SUPFAM" id="SSF51735">
    <property type="entry name" value="NAD(P)-binding Rossmann-fold domains"/>
    <property type="match status" value="1"/>
</dbReference>
<dbReference type="PANTHER" id="PTHR43818:SF11">
    <property type="entry name" value="BCDNA.GH03377"/>
    <property type="match status" value="1"/>
</dbReference>
<dbReference type="GO" id="GO:0016491">
    <property type="term" value="F:oxidoreductase activity"/>
    <property type="evidence" value="ECO:0007669"/>
    <property type="project" value="UniProtKB-KW"/>
</dbReference>
<name>A0A2L0H7I7_RHIFR</name>
<dbReference type="PANTHER" id="PTHR43818">
    <property type="entry name" value="BCDNA.GH03377"/>
    <property type="match status" value="1"/>
</dbReference>
<sequence>MAKELGVGIIGCGNISTTYFKLAPLFKGIRVISCADINPAAAEARAAEFDVTAQSIEAMLVNPEIDIVVNLTIPDAHFPVSKAILESGKHVYSEKPLVLTLEQGEELRAIAKAKGLMVGSAPDTFLGGAHQLARAHIDAGKIGRVTSGTCHVMSPGMEMWHPNPDFFFLPGGGPVLDLGPYYIANLVNLIGPVKRVAALSSMASQTRTITSEPRKGEVIPVKTPTNIHALLEFHNGATITLSASWDVWSHRHANMELYGTEGSLFVPDPNFFGGTVEASGQDKEIQPLTMWEHPFAVDNWEHPLGPIANYRTAGLADLADAILTGRDARCSLDRALHAVDVMVSILKSGEEGRFVTLSTTCTQPAALGIGEAQALLR</sequence>
<dbReference type="AlphaFoldDB" id="A0A2L0H7I7"/>
<evidence type="ECO:0000259" key="3">
    <source>
        <dbReference type="Pfam" id="PF22725"/>
    </source>
</evidence>
<evidence type="ECO:0000259" key="2">
    <source>
        <dbReference type="Pfam" id="PF01408"/>
    </source>
</evidence>
<proteinExistence type="predicted"/>
<dbReference type="Gene3D" id="3.40.50.720">
    <property type="entry name" value="NAD(P)-binding Rossmann-like Domain"/>
    <property type="match status" value="1"/>
</dbReference>
<evidence type="ECO:0000313" key="5">
    <source>
        <dbReference type="Proteomes" id="UP000239340"/>
    </source>
</evidence>
<dbReference type="Gene3D" id="3.30.360.10">
    <property type="entry name" value="Dihydrodipicolinate Reductase, domain 2"/>
    <property type="match status" value="1"/>
</dbReference>
<evidence type="ECO:0000256" key="1">
    <source>
        <dbReference type="ARBA" id="ARBA00023002"/>
    </source>
</evidence>
<keyword evidence="1" id="KW-0560">Oxidoreductase</keyword>
<dbReference type="InterPro" id="IPR036291">
    <property type="entry name" value="NAD(P)-bd_dom_sf"/>
</dbReference>
<protein>
    <submittedName>
        <fullName evidence="4">Oxidoreductase protein</fullName>
    </submittedName>
</protein>
<gene>
    <name evidence="4" type="ORF">NXT3_CH02134</name>
</gene>
<dbReference type="InterPro" id="IPR055170">
    <property type="entry name" value="GFO_IDH_MocA-like_dom"/>
</dbReference>
<dbReference type="Pfam" id="PF22725">
    <property type="entry name" value="GFO_IDH_MocA_C3"/>
    <property type="match status" value="1"/>
</dbReference>
<dbReference type="RefSeq" id="WP_097538230.1">
    <property type="nucleotide sequence ID" value="NZ_CP024307.1"/>
</dbReference>
<dbReference type="SUPFAM" id="SSF55347">
    <property type="entry name" value="Glyceraldehyde-3-phosphate dehydrogenase-like, C-terminal domain"/>
    <property type="match status" value="1"/>
</dbReference>
<organism evidence="4 5">
    <name type="scientific">Rhizobium fredii</name>
    <name type="common">Sinorhizobium fredii</name>
    <dbReference type="NCBI Taxonomy" id="380"/>
    <lineage>
        <taxon>Bacteria</taxon>
        <taxon>Pseudomonadati</taxon>
        <taxon>Pseudomonadota</taxon>
        <taxon>Alphaproteobacteria</taxon>
        <taxon>Hyphomicrobiales</taxon>
        <taxon>Rhizobiaceae</taxon>
        <taxon>Sinorhizobium/Ensifer group</taxon>
        <taxon>Sinorhizobium</taxon>
    </lineage>
</organism>
<feature type="domain" description="GFO/IDH/MocA-like oxidoreductase" evidence="3">
    <location>
        <begin position="130"/>
        <end position="264"/>
    </location>
</feature>
<dbReference type="GO" id="GO:0000166">
    <property type="term" value="F:nucleotide binding"/>
    <property type="evidence" value="ECO:0007669"/>
    <property type="project" value="InterPro"/>
</dbReference>
<dbReference type="EMBL" id="CP024307">
    <property type="protein sequence ID" value="AUX76699.1"/>
    <property type="molecule type" value="Genomic_DNA"/>
</dbReference>
<feature type="domain" description="Gfo/Idh/MocA-like oxidoreductase N-terminal" evidence="2">
    <location>
        <begin position="6"/>
        <end position="119"/>
    </location>
</feature>
<accession>A0A2L0H7I7</accession>
<evidence type="ECO:0000313" key="4">
    <source>
        <dbReference type="EMBL" id="AUX76699.1"/>
    </source>
</evidence>
<dbReference type="Proteomes" id="UP000239340">
    <property type="component" value="Chromosome"/>
</dbReference>